<organism evidence="2 3">
    <name type="scientific">Fukomys damarensis</name>
    <name type="common">Damaraland mole rat</name>
    <name type="synonym">Cryptomys damarensis</name>
    <dbReference type="NCBI Taxonomy" id="885580"/>
    <lineage>
        <taxon>Eukaryota</taxon>
        <taxon>Metazoa</taxon>
        <taxon>Chordata</taxon>
        <taxon>Craniata</taxon>
        <taxon>Vertebrata</taxon>
        <taxon>Euteleostomi</taxon>
        <taxon>Mammalia</taxon>
        <taxon>Eutheria</taxon>
        <taxon>Euarchontoglires</taxon>
        <taxon>Glires</taxon>
        <taxon>Rodentia</taxon>
        <taxon>Hystricomorpha</taxon>
        <taxon>Bathyergidae</taxon>
        <taxon>Fukomys</taxon>
    </lineage>
</organism>
<dbReference type="Proteomes" id="UP000028990">
    <property type="component" value="Unassembled WGS sequence"/>
</dbReference>
<feature type="compositionally biased region" description="Polar residues" evidence="1">
    <location>
        <begin position="15"/>
        <end position="25"/>
    </location>
</feature>
<protein>
    <submittedName>
        <fullName evidence="2">Uncharacterized protein</fullName>
    </submittedName>
</protein>
<evidence type="ECO:0000256" key="1">
    <source>
        <dbReference type="SAM" id="MobiDB-lite"/>
    </source>
</evidence>
<evidence type="ECO:0000313" key="3">
    <source>
        <dbReference type="Proteomes" id="UP000028990"/>
    </source>
</evidence>
<dbReference type="EMBL" id="KN122008">
    <property type="protein sequence ID" value="KFO34232.1"/>
    <property type="molecule type" value="Genomic_DNA"/>
</dbReference>
<keyword evidence="3" id="KW-1185">Reference proteome</keyword>
<dbReference type="AlphaFoldDB" id="A0A091DT49"/>
<sequence>MQGALGSQVGAGKQGLSQLQPQESEWAQHMGDENSTISLEGPPNAKQEHRRMSPPDICEEGPTGISLAVEKAGHTNSSFAECIDNKITKEIDFNRRQLSQ</sequence>
<feature type="region of interest" description="Disordered" evidence="1">
    <location>
        <begin position="1"/>
        <end position="64"/>
    </location>
</feature>
<name>A0A091DT49_FUKDA</name>
<gene>
    <name evidence="2" type="ORF">H920_04361</name>
</gene>
<evidence type="ECO:0000313" key="2">
    <source>
        <dbReference type="EMBL" id="KFO34232.1"/>
    </source>
</evidence>
<reference evidence="2 3" key="1">
    <citation type="submission" date="2013-11" db="EMBL/GenBank/DDBJ databases">
        <title>The Damaraland mole rat (Fukomys damarensis) genome and evolution of African mole rats.</title>
        <authorList>
            <person name="Gladyshev V.N."/>
            <person name="Fang X."/>
        </authorList>
    </citation>
    <scope>NUCLEOTIDE SEQUENCE [LARGE SCALE GENOMIC DNA]</scope>
    <source>
        <tissue evidence="2">Liver</tissue>
    </source>
</reference>
<proteinExistence type="predicted"/>
<accession>A0A091DT49</accession>